<evidence type="ECO:0000313" key="2">
    <source>
        <dbReference type="Proteomes" id="UP000053157"/>
    </source>
</evidence>
<keyword evidence="2" id="KW-1185">Reference proteome</keyword>
<gene>
    <name evidence="1" type="ORF">AUR66_08300</name>
</gene>
<sequence length="73" mass="8363">MAFRKQSGISVVCQQSTVVCVGEGERLCFPAIEMPTNNGFSVCDSIRNRRDWDFVIKRIKCFLEIWMVVKVSC</sequence>
<protein>
    <submittedName>
        <fullName evidence="1">Uncharacterized protein</fullName>
    </submittedName>
</protein>
<reference evidence="1 2" key="1">
    <citation type="submission" date="2015-12" db="EMBL/GenBank/DDBJ databases">
        <title>Haloferax profundi sp. nov. isolated from the Discovery deep brine-seawater interface in the Red Sea.</title>
        <authorList>
            <person name="Zhang G."/>
            <person name="Stingl U."/>
            <person name="Rashid M."/>
        </authorList>
    </citation>
    <scope>NUCLEOTIDE SEQUENCE [LARGE SCALE GENOMIC DNA]</scope>
    <source>
        <strain evidence="1 2">SB29</strain>
    </source>
</reference>
<proteinExistence type="predicted"/>
<comment type="caution">
    <text evidence="1">The sequence shown here is derived from an EMBL/GenBank/DDBJ whole genome shotgun (WGS) entry which is preliminary data.</text>
</comment>
<accession>A0A0W1SWN8</accession>
<organism evidence="1 2">
    <name type="scientific">Haloferax profundi</name>
    <dbReference type="NCBI Taxonomy" id="1544718"/>
    <lineage>
        <taxon>Archaea</taxon>
        <taxon>Methanobacteriati</taxon>
        <taxon>Methanobacteriota</taxon>
        <taxon>Stenosarchaea group</taxon>
        <taxon>Halobacteria</taxon>
        <taxon>Halobacteriales</taxon>
        <taxon>Haloferacaceae</taxon>
        <taxon>Haloferax</taxon>
    </lineage>
</organism>
<name>A0A0W1SWN8_9EURY</name>
<dbReference type="AlphaFoldDB" id="A0A0W1SWN8"/>
<evidence type="ECO:0000313" key="1">
    <source>
        <dbReference type="EMBL" id="KTG30343.1"/>
    </source>
</evidence>
<dbReference type="Proteomes" id="UP000053157">
    <property type="component" value="Unassembled WGS sequence"/>
</dbReference>
<dbReference type="EMBL" id="LOPV01000060">
    <property type="protein sequence ID" value="KTG30343.1"/>
    <property type="molecule type" value="Genomic_DNA"/>
</dbReference>